<reference evidence="2 3" key="1">
    <citation type="submission" date="2024-01" db="EMBL/GenBank/DDBJ databases">
        <title>Genome assemblies of Stephania.</title>
        <authorList>
            <person name="Yang L."/>
        </authorList>
    </citation>
    <scope>NUCLEOTIDE SEQUENCE [LARGE SCALE GENOMIC DNA]</scope>
    <source>
        <strain evidence="2">YNDBR</strain>
        <tissue evidence="2">Leaf</tissue>
    </source>
</reference>
<proteinExistence type="predicted"/>
<protein>
    <submittedName>
        <fullName evidence="2">Uncharacterized protein</fullName>
    </submittedName>
</protein>
<name>A0AAP0F981_9MAGN</name>
<accession>A0AAP0F981</accession>
<dbReference type="PROSITE" id="PS51257">
    <property type="entry name" value="PROKAR_LIPOPROTEIN"/>
    <property type="match status" value="1"/>
</dbReference>
<keyword evidence="1" id="KW-0472">Membrane</keyword>
<evidence type="ECO:0000313" key="3">
    <source>
        <dbReference type="Proteomes" id="UP001420932"/>
    </source>
</evidence>
<dbReference type="AlphaFoldDB" id="A0AAP0F981"/>
<gene>
    <name evidence="2" type="ORF">Syun_023552</name>
</gene>
<dbReference type="EMBL" id="JBBNAF010000010">
    <property type="protein sequence ID" value="KAK9107541.1"/>
    <property type="molecule type" value="Genomic_DNA"/>
</dbReference>
<sequence>MDQNMKGFVIGVMGALITFSAYSQTIVSTTSCITIGFLVLMFGLLVREGFIYI</sequence>
<keyword evidence="1" id="KW-0812">Transmembrane</keyword>
<comment type="caution">
    <text evidence="2">The sequence shown here is derived from an EMBL/GenBank/DDBJ whole genome shotgun (WGS) entry which is preliminary data.</text>
</comment>
<feature type="transmembrane region" description="Helical" evidence="1">
    <location>
        <begin position="33"/>
        <end position="52"/>
    </location>
</feature>
<dbReference type="Proteomes" id="UP001420932">
    <property type="component" value="Unassembled WGS sequence"/>
</dbReference>
<keyword evidence="3" id="KW-1185">Reference proteome</keyword>
<evidence type="ECO:0000256" key="1">
    <source>
        <dbReference type="SAM" id="Phobius"/>
    </source>
</evidence>
<evidence type="ECO:0000313" key="2">
    <source>
        <dbReference type="EMBL" id="KAK9107541.1"/>
    </source>
</evidence>
<organism evidence="2 3">
    <name type="scientific">Stephania yunnanensis</name>
    <dbReference type="NCBI Taxonomy" id="152371"/>
    <lineage>
        <taxon>Eukaryota</taxon>
        <taxon>Viridiplantae</taxon>
        <taxon>Streptophyta</taxon>
        <taxon>Embryophyta</taxon>
        <taxon>Tracheophyta</taxon>
        <taxon>Spermatophyta</taxon>
        <taxon>Magnoliopsida</taxon>
        <taxon>Ranunculales</taxon>
        <taxon>Menispermaceae</taxon>
        <taxon>Menispermoideae</taxon>
        <taxon>Cissampelideae</taxon>
        <taxon>Stephania</taxon>
    </lineage>
</organism>
<keyword evidence="1" id="KW-1133">Transmembrane helix</keyword>